<protein>
    <submittedName>
        <fullName evidence="1">Uncharacterized protein</fullName>
    </submittedName>
</protein>
<proteinExistence type="predicted"/>
<gene>
    <name evidence="1" type="ORF">METZ01_LOCUS238596</name>
</gene>
<name>A0A382HF01_9ZZZZ</name>
<dbReference type="AlphaFoldDB" id="A0A382HF01"/>
<organism evidence="1">
    <name type="scientific">marine metagenome</name>
    <dbReference type="NCBI Taxonomy" id="408172"/>
    <lineage>
        <taxon>unclassified sequences</taxon>
        <taxon>metagenomes</taxon>
        <taxon>ecological metagenomes</taxon>
    </lineage>
</organism>
<reference evidence="1" key="1">
    <citation type="submission" date="2018-05" db="EMBL/GenBank/DDBJ databases">
        <authorList>
            <person name="Lanie J.A."/>
            <person name="Ng W.-L."/>
            <person name="Kazmierczak K.M."/>
            <person name="Andrzejewski T.M."/>
            <person name="Davidsen T.M."/>
            <person name="Wayne K.J."/>
            <person name="Tettelin H."/>
            <person name="Glass J.I."/>
            <person name="Rusch D."/>
            <person name="Podicherti R."/>
            <person name="Tsui H.-C.T."/>
            <person name="Winkler M.E."/>
        </authorList>
    </citation>
    <scope>NUCLEOTIDE SEQUENCE</scope>
</reference>
<sequence length="26" mass="2860">MRRTDASAGVIPEMRIACPRVSGRTE</sequence>
<dbReference type="EMBL" id="UINC01060824">
    <property type="protein sequence ID" value="SVB85742.1"/>
    <property type="molecule type" value="Genomic_DNA"/>
</dbReference>
<accession>A0A382HF01</accession>
<feature type="non-terminal residue" evidence="1">
    <location>
        <position position="26"/>
    </location>
</feature>
<evidence type="ECO:0000313" key="1">
    <source>
        <dbReference type="EMBL" id="SVB85742.1"/>
    </source>
</evidence>